<keyword evidence="6" id="KW-1185">Reference proteome</keyword>
<name>A0A8J3ACI5_9ACTN</name>
<evidence type="ECO:0000256" key="1">
    <source>
        <dbReference type="ARBA" id="ARBA00001426"/>
    </source>
</evidence>
<dbReference type="CDD" id="cd03316">
    <property type="entry name" value="MR_like"/>
    <property type="match status" value="1"/>
</dbReference>
<dbReference type="InterPro" id="IPR013341">
    <property type="entry name" value="Mandelate_racemase_N_dom"/>
</dbReference>
<dbReference type="Gene3D" id="3.20.20.120">
    <property type="entry name" value="Enolase-like C-terminal domain"/>
    <property type="match status" value="1"/>
</dbReference>
<dbReference type="SMART" id="SM00922">
    <property type="entry name" value="MR_MLE"/>
    <property type="match status" value="1"/>
</dbReference>
<proteinExistence type="predicted"/>
<dbReference type="SUPFAM" id="SSF54826">
    <property type="entry name" value="Enolase N-terminal domain-like"/>
    <property type="match status" value="1"/>
</dbReference>
<feature type="domain" description="Mandelate racemase/muconate lactonizing enzyme C-terminal" evidence="4">
    <location>
        <begin position="144"/>
        <end position="264"/>
    </location>
</feature>
<dbReference type="SFLD" id="SFLDS00001">
    <property type="entry name" value="Enolase"/>
    <property type="match status" value="1"/>
</dbReference>
<organism evidence="5 6">
    <name type="scientific">Egicoccus halophilus</name>
    <dbReference type="NCBI Taxonomy" id="1670830"/>
    <lineage>
        <taxon>Bacteria</taxon>
        <taxon>Bacillati</taxon>
        <taxon>Actinomycetota</taxon>
        <taxon>Nitriliruptoria</taxon>
        <taxon>Egicoccales</taxon>
        <taxon>Egicoccaceae</taxon>
        <taxon>Egicoccus</taxon>
    </lineage>
</organism>
<sequence>MRITALRTYRRQAGNRAWSFCKLETDAGLEGWSEFSDDQFGSHGLKGAVHALGAGIVGLDPRRTRHVEALLHERIREAPGGQNLRAVAVLLNACLDLHARSLDVPVYALLGGPVRDDIPVYWSHCGLTRIRMAESGLGEAIRTPDDLEALGREVRDRGYHALKTNLLGFGPDGAYIRTTAAPGSLGDPFERRAVLRDVAAVIGALRRGAGPDVGIFLDINYNIREPALLQELADVAAEAGLDWLELDTKTPDLLRRLRAPSGLRIASCETLHGVEEFRPFLQGRLVDVPIIDPVWNGMPESVRMADEAARYRADIVTHNYASHLMSFMAAHLAAVAPNLSIMELDVEGVPWRDDVTDTAPQVVDGRMQLPTGPGWGCVPQQAALDADEQVTR</sequence>
<dbReference type="InterPro" id="IPR013342">
    <property type="entry name" value="Mandelate_racemase_C"/>
</dbReference>
<dbReference type="PANTHER" id="PTHR48080:SF4">
    <property type="entry name" value="GLUCARATE DEHYDRATASE"/>
    <property type="match status" value="1"/>
</dbReference>
<protein>
    <recommendedName>
        <fullName evidence="3">glucarate dehydratase</fullName>
        <ecNumber evidence="3">4.2.1.40</ecNumber>
    </recommendedName>
</protein>
<evidence type="ECO:0000313" key="6">
    <source>
        <dbReference type="Proteomes" id="UP000650511"/>
    </source>
</evidence>
<dbReference type="InterPro" id="IPR029065">
    <property type="entry name" value="Enolase_C-like"/>
</dbReference>
<reference evidence="5" key="2">
    <citation type="submission" date="2020-09" db="EMBL/GenBank/DDBJ databases">
        <authorList>
            <person name="Sun Q."/>
            <person name="Zhou Y."/>
        </authorList>
    </citation>
    <scope>NUCLEOTIDE SEQUENCE</scope>
    <source>
        <strain evidence="5">CGMCC 1.14988</strain>
    </source>
</reference>
<dbReference type="GO" id="GO:0008872">
    <property type="term" value="F:glucarate dehydratase activity"/>
    <property type="evidence" value="ECO:0007669"/>
    <property type="project" value="UniProtKB-EC"/>
</dbReference>
<dbReference type="InterPro" id="IPR036849">
    <property type="entry name" value="Enolase-like_C_sf"/>
</dbReference>
<dbReference type="EC" id="4.2.1.40" evidence="3"/>
<evidence type="ECO:0000256" key="3">
    <source>
        <dbReference type="ARBA" id="ARBA00011973"/>
    </source>
</evidence>
<dbReference type="Pfam" id="PF02746">
    <property type="entry name" value="MR_MLE_N"/>
    <property type="match status" value="1"/>
</dbReference>
<comment type="catalytic activity">
    <reaction evidence="1">
        <text>D-glucarate = 5-dehydro-4-deoxy-D-glucarate + H2O</text>
        <dbReference type="Rhea" id="RHEA:14573"/>
        <dbReference type="ChEBI" id="CHEBI:15377"/>
        <dbReference type="ChEBI" id="CHEBI:30612"/>
        <dbReference type="ChEBI" id="CHEBI:42819"/>
        <dbReference type="EC" id="4.2.1.40"/>
    </reaction>
</comment>
<dbReference type="InterPro" id="IPR029017">
    <property type="entry name" value="Enolase-like_N"/>
</dbReference>
<accession>A0A8J3ACI5</accession>
<dbReference type="Proteomes" id="UP000650511">
    <property type="component" value="Unassembled WGS sequence"/>
</dbReference>
<reference evidence="5" key="1">
    <citation type="journal article" date="2014" name="Int. J. Syst. Evol. Microbiol.">
        <title>Complete genome sequence of Corynebacterium casei LMG S-19264T (=DSM 44701T), isolated from a smear-ripened cheese.</title>
        <authorList>
            <consortium name="US DOE Joint Genome Institute (JGI-PGF)"/>
            <person name="Walter F."/>
            <person name="Albersmeier A."/>
            <person name="Kalinowski J."/>
            <person name="Ruckert C."/>
        </authorList>
    </citation>
    <scope>NUCLEOTIDE SEQUENCE</scope>
    <source>
        <strain evidence="5">CGMCC 1.14988</strain>
    </source>
</reference>
<dbReference type="AlphaFoldDB" id="A0A8J3ACI5"/>
<dbReference type="OrthoDB" id="9802699at2"/>
<evidence type="ECO:0000313" key="5">
    <source>
        <dbReference type="EMBL" id="GGI08687.1"/>
    </source>
</evidence>
<gene>
    <name evidence="5" type="ORF">GCM10011354_30340</name>
</gene>
<dbReference type="Pfam" id="PF13378">
    <property type="entry name" value="MR_MLE_C"/>
    <property type="match status" value="1"/>
</dbReference>
<dbReference type="RefSeq" id="WP_130650429.1">
    <property type="nucleotide sequence ID" value="NZ_BMHA01000012.1"/>
</dbReference>
<dbReference type="InterPro" id="IPR034593">
    <property type="entry name" value="DgoD-like"/>
</dbReference>
<dbReference type="Gene3D" id="3.30.390.10">
    <property type="entry name" value="Enolase-like, N-terminal domain"/>
    <property type="match status" value="1"/>
</dbReference>
<dbReference type="EMBL" id="BMHA01000012">
    <property type="protein sequence ID" value="GGI08687.1"/>
    <property type="molecule type" value="Genomic_DNA"/>
</dbReference>
<evidence type="ECO:0000259" key="4">
    <source>
        <dbReference type="SMART" id="SM00922"/>
    </source>
</evidence>
<evidence type="ECO:0000256" key="2">
    <source>
        <dbReference type="ARBA" id="ARBA00005183"/>
    </source>
</evidence>
<comment type="caution">
    <text evidence="5">The sequence shown here is derived from an EMBL/GenBank/DDBJ whole genome shotgun (WGS) entry which is preliminary data.</text>
</comment>
<comment type="pathway">
    <text evidence="2">Carbohydrate acid metabolism; D-glucarate degradation; 2,5-dioxopentanoate from D-glucarate: step 1/2.</text>
</comment>
<dbReference type="SUPFAM" id="SSF51604">
    <property type="entry name" value="Enolase C-terminal domain-like"/>
    <property type="match status" value="1"/>
</dbReference>
<dbReference type="PANTHER" id="PTHR48080">
    <property type="entry name" value="D-GALACTONATE DEHYDRATASE-RELATED"/>
    <property type="match status" value="1"/>
</dbReference>